<dbReference type="EMBL" id="HE971709">
    <property type="protein sequence ID" value="CCK31748.1"/>
    <property type="molecule type" value="Genomic_DNA"/>
</dbReference>
<dbReference type="PROSITE" id="PS51178">
    <property type="entry name" value="PASTA"/>
    <property type="match status" value="1"/>
</dbReference>
<feature type="region of interest" description="Disordered" evidence="1">
    <location>
        <begin position="308"/>
        <end position="431"/>
    </location>
</feature>
<gene>
    <name evidence="4" type="ORF">BN159_7369</name>
</gene>
<evidence type="ECO:0000313" key="5">
    <source>
        <dbReference type="Proteomes" id="UP000008043"/>
    </source>
</evidence>
<keyword evidence="2" id="KW-0732">Signal</keyword>
<name>K4RDH3_STRDJ</name>
<feature type="domain" description="PASTA" evidence="3">
    <location>
        <begin position="243"/>
        <end position="308"/>
    </location>
</feature>
<dbReference type="HOGENOM" id="CLU_033903_0_0_11"/>
<proteinExistence type="predicted"/>
<dbReference type="PATRIC" id="fig|1214101.3.peg.7466"/>
<dbReference type="CDD" id="cd06577">
    <property type="entry name" value="PASTA_pknB"/>
    <property type="match status" value="1"/>
</dbReference>
<dbReference type="KEGG" id="sdv:BN159_7369"/>
<dbReference type="SMART" id="SM00740">
    <property type="entry name" value="PASTA"/>
    <property type="match status" value="1"/>
</dbReference>
<evidence type="ECO:0000256" key="2">
    <source>
        <dbReference type="SAM" id="SignalP"/>
    </source>
</evidence>
<dbReference type="Gene3D" id="3.30.10.20">
    <property type="match status" value="1"/>
</dbReference>
<dbReference type="STRING" id="1214101.BN159_7369"/>
<evidence type="ECO:0000313" key="4">
    <source>
        <dbReference type="EMBL" id="CCK31748.1"/>
    </source>
</evidence>
<keyword evidence="5" id="KW-1185">Reference proteome</keyword>
<evidence type="ECO:0000256" key="1">
    <source>
        <dbReference type="SAM" id="MobiDB-lite"/>
    </source>
</evidence>
<sequence>MTRGLFVRVLLVGVLALSACDRAAPLLTVKAVAAGVPSLAPFFDESSGLGRDAQVRSQGVHGGLQQGDTPGLYGGSKQPTICDVGKLERFLTDPANERKAAAWARALEITTEGIPAYLDGLTPVLLRHDTLVKNHDYKKEKAVPFDSLLQAGIAVLVDAQGQPAVKCSCGNPLRPFEGDTSRISVEFEDGNEKWKGYDRASVVTVRPASRKVERLALVDVEEPARGINRPVGTGGEDDTGFDARERRAVPDVVGATFGQAASRLTDRGLAVGYAGEGLPSDGAVVTGSNPAAGARLAFGEYVTLTVAEPDPESSRSTSGPPDLPVPSSSAAAPSSSGPSSSSGSPSSSGTTSEAPPSSQKPPSSTPPPSTKAPSTTAPPPTPTTTSAPPPSTTSAPPPTTAAPPTTSSEPPPPSVTPSTTPSATPTTSATT</sequence>
<dbReference type="RefSeq" id="WP_015662074.1">
    <property type="nucleotide sequence ID" value="NC_020504.1"/>
</dbReference>
<dbReference type="PROSITE" id="PS51257">
    <property type="entry name" value="PROKAR_LIPOPROTEIN"/>
    <property type="match status" value="1"/>
</dbReference>
<dbReference type="Proteomes" id="UP000008043">
    <property type="component" value="Chromosome"/>
</dbReference>
<dbReference type="Pfam" id="PF20568">
    <property type="entry name" value="DUF6777"/>
    <property type="match status" value="1"/>
</dbReference>
<feature type="compositionally biased region" description="Low complexity" evidence="1">
    <location>
        <begin position="326"/>
        <end position="362"/>
    </location>
</feature>
<reference evidence="4 5" key="1">
    <citation type="journal article" date="2012" name="J. Bacteriol.">
        <title>Genome sequence of the bacterium Streptomyces davawensis JCM 4913 and heterologous production of the unique antibiotic roseoflavin.</title>
        <authorList>
            <person name="Jankowitsch F."/>
            <person name="Schwarz J."/>
            <person name="Ruckert C."/>
            <person name="Gust B."/>
            <person name="Szczepanowski R."/>
            <person name="Blom J."/>
            <person name="Pelzer S."/>
            <person name="Kalinowski J."/>
            <person name="Mack M."/>
        </authorList>
    </citation>
    <scope>NUCLEOTIDE SEQUENCE [LARGE SCALE GENOMIC DNA]</scope>
    <source>
        <strain evidence="5">DSM 101723 / JCM 4913 / KCC S-0913 / 768</strain>
    </source>
</reference>
<feature type="compositionally biased region" description="Pro residues" evidence="1">
    <location>
        <begin position="363"/>
        <end position="401"/>
    </location>
</feature>
<dbReference type="InterPro" id="IPR046704">
    <property type="entry name" value="DUF6777"/>
</dbReference>
<evidence type="ECO:0000259" key="3">
    <source>
        <dbReference type="PROSITE" id="PS51178"/>
    </source>
</evidence>
<feature type="compositionally biased region" description="Low complexity" evidence="1">
    <location>
        <begin position="416"/>
        <end position="431"/>
    </location>
</feature>
<feature type="chain" id="PRO_5038506815" description="PASTA domain-containing protein" evidence="2">
    <location>
        <begin position="24"/>
        <end position="431"/>
    </location>
</feature>
<dbReference type="Pfam" id="PF03793">
    <property type="entry name" value="PASTA"/>
    <property type="match status" value="1"/>
</dbReference>
<dbReference type="OrthoDB" id="4655582at2"/>
<dbReference type="AlphaFoldDB" id="K4RDH3"/>
<feature type="signal peptide" evidence="2">
    <location>
        <begin position="1"/>
        <end position="23"/>
    </location>
</feature>
<accession>K4RDH3</accession>
<protein>
    <recommendedName>
        <fullName evidence="3">PASTA domain-containing protein</fullName>
    </recommendedName>
</protein>
<organism evidence="4 5">
    <name type="scientific">Streptomyces davaonensis (strain DSM 101723 / JCM 4913 / KCC S-0913 / 768)</name>
    <dbReference type="NCBI Taxonomy" id="1214101"/>
    <lineage>
        <taxon>Bacteria</taxon>
        <taxon>Bacillati</taxon>
        <taxon>Actinomycetota</taxon>
        <taxon>Actinomycetes</taxon>
        <taxon>Kitasatosporales</taxon>
        <taxon>Streptomycetaceae</taxon>
        <taxon>Streptomyces</taxon>
    </lineage>
</organism>
<dbReference type="eggNOG" id="COG0515">
    <property type="taxonomic scope" value="Bacteria"/>
</dbReference>
<dbReference type="InterPro" id="IPR005543">
    <property type="entry name" value="PASTA_dom"/>
</dbReference>